<evidence type="ECO:0000313" key="1">
    <source>
        <dbReference type="EMBL" id="KAH6627399.1"/>
    </source>
</evidence>
<evidence type="ECO:0000313" key="2">
    <source>
        <dbReference type="Proteomes" id="UP000724584"/>
    </source>
</evidence>
<proteinExistence type="predicted"/>
<organism evidence="1 2">
    <name type="scientific">Chaetomium tenue</name>
    <dbReference type="NCBI Taxonomy" id="1854479"/>
    <lineage>
        <taxon>Eukaryota</taxon>
        <taxon>Fungi</taxon>
        <taxon>Dikarya</taxon>
        <taxon>Ascomycota</taxon>
        <taxon>Pezizomycotina</taxon>
        <taxon>Sordariomycetes</taxon>
        <taxon>Sordariomycetidae</taxon>
        <taxon>Sordariales</taxon>
        <taxon>Chaetomiaceae</taxon>
        <taxon>Chaetomium</taxon>
    </lineage>
</organism>
<name>A0ACB7P0M3_9PEZI</name>
<accession>A0ACB7P0M3</accession>
<dbReference type="EMBL" id="JAGIZQ010000005">
    <property type="protein sequence ID" value="KAH6627399.1"/>
    <property type="molecule type" value="Genomic_DNA"/>
</dbReference>
<reference evidence="1 2" key="1">
    <citation type="journal article" date="2021" name="Nat. Commun.">
        <title>Genetic determinants of endophytism in the Arabidopsis root mycobiome.</title>
        <authorList>
            <person name="Mesny F."/>
            <person name="Miyauchi S."/>
            <person name="Thiergart T."/>
            <person name="Pickel B."/>
            <person name="Atanasova L."/>
            <person name="Karlsson M."/>
            <person name="Huettel B."/>
            <person name="Barry K.W."/>
            <person name="Haridas S."/>
            <person name="Chen C."/>
            <person name="Bauer D."/>
            <person name="Andreopoulos W."/>
            <person name="Pangilinan J."/>
            <person name="LaButti K."/>
            <person name="Riley R."/>
            <person name="Lipzen A."/>
            <person name="Clum A."/>
            <person name="Drula E."/>
            <person name="Henrissat B."/>
            <person name="Kohler A."/>
            <person name="Grigoriev I.V."/>
            <person name="Martin F.M."/>
            <person name="Hacquard S."/>
        </authorList>
    </citation>
    <scope>NUCLEOTIDE SEQUENCE [LARGE SCALE GENOMIC DNA]</scope>
    <source>
        <strain evidence="1 2">MPI-SDFR-AT-0079</strain>
    </source>
</reference>
<gene>
    <name evidence="1" type="ORF">F5144DRAFT_271714</name>
</gene>
<keyword evidence="2" id="KW-1185">Reference proteome</keyword>
<comment type="caution">
    <text evidence="1">The sequence shown here is derived from an EMBL/GenBank/DDBJ whole genome shotgun (WGS) entry which is preliminary data.</text>
</comment>
<sequence length="4033" mass="432976">MFSTASVYSKAIFNMANPDHQEPIAIIGSACRFPGGSDTPSKLWDLLREPRDVLREKIDRARRFDPAAFFHPDNNHHGTTNVQSSYLLDDDPANFDGAFFNISAAEIEAIDPQQRMLMETVYDSLCSAGHTIEGLRGSSTAVMVGLMGDDWTGLVYRDLEALPKYTATGVSRSVMSNRLSYCFDWHGPSMTIDTACSSSMVAVHLAIQSLRNGESEIAVAAGANLLLSPAMYVAESNLQMLSPNGRSRMWDQSADGYARGEGVASVILKPLSAAIRDHDHIECIIRATGVNQDGKTPGLTLPSAIAQAALIRDTYARAGLDLNKPEDRPQFFHAHGTGTPAGDPQEAEAISKAFYPRGASDGEKLYVGSIKTIIGHTEGTAGLASLVGTSQALQNGMIPPNLHFTGLNPKIKPFYDGLEVPTVAKPWPELLPGQPRRASINSFGFGGTNAHAIVESYDNTLNAPTTPPPASLFAPITISAASESSLRGLLSSYVDYLRAHPEVSLQDFAHTLQERRSTLAHRAFITASTKEEAAAKLTQLLAPERSDQLSTKHGSVTNPRLLGIFTGQGAQWPRMGAMLIETSPFAASRLEELDSSLKSLPVDDRPATTLREELLADAASSRISEAALSQPLCTAVQIVLVDLLRAAGIKFSAVVGHSSGEIAAAYAAGFITAHDAIRVAYYRGLYSKFAQSPRGQPGAMMAVGASLEEAAEFCRQEAFDGRLQVAAYNSSSSVTISGDEDAIVEAVDALKEEGKFARRLKVSVAYHSAHMIPCAAPYLAALEAAVANAPAEPPAEDAPTWYSSVHGGRAMTAGDLSPQYWVENLTGMVRFAPAVTAAATHGGAFDVALEVGPHPALKGPCLGTLEEAGSKVPYSGTLARGGNDVTCMAETLGFVWSKLGPRSVLFDVFEAAVSGTELGARRFLPDLPKYPFDHSRPSWAMTRVSGAYAASALAPPHPLLGKRQADQETPREIRWRNVLKPKELSWLSGHKLQDQIVVPAAAFVAMAVEAITAVAAGNGLSISLVTLEDLSIDRGIAFNDDASNIEIVFSVSVNKRDDQSIQASFSCSSGPVHDAQKPLLLNAQGIITAVFGEPSADQLPFVQKEDWNLSHIEVDRFYEQFDNLGYGYAPPFRGVRSIDRRTGYAIGTIENQSGSSWEDQQLLIHPGLLDTAFQASCAAFSCPGDGRLWAVYIPARIKRLTINPHFSIAGSSQGSEIFPWESVVTSYKDARTTVDVNMFSQDDAHTFVQIESLELMPLTPGRPEDDTPLFSRFEYRVDQPDGELAASADGAVSAEDVEHAITAERVAFYYLRRLLDAITPEEKASALPHYQQLLGWAERAVELVKSGRNASVSAKYANDTEEAISALLAKNPQRTDLRLLETVGASLPDAVRSGSSILEHMVQDDLPDFGRNAANRQLSRMVAQIGHRYPHANVLEIGAGKGDSTGYVLHALGAAFSTYTYTDASEDSFEAAQERFREYSNRMIFRTYDIEQAPAAQGFTEGYYDVVFASNVLNGTTQADEVILNARRLLKPGGYLITLERTSNDNLAAGLTMGSLPSWWAGTGPALSLSEWDELLVDSGFGGIDTDTPPTHRLNPYTVFAAQAVDERIELLRAPLESAPETPAPRLVILGGQTLAVRRAIRGLKVFLRSRFEQIDVVNAVESLDDNAMVPGSAVLSLTELDEPLFAAISPAKLEGLKALWRSAGTVLWVTRRARAEEPLSFMSHGLCRVVKYEYPNVSLQVLDLDVLDAKTPELIAEEFVRTAALKKWAKEAKDSDILWSAEPEVTIESGKRLIPRLYKFVEANDRYNTARRTLMKSVDPQKTSVLLVSLDDGQSYDLRAPSPLRLPPPAPSSTSPATTASTVTVSVSHILLQAINLPCNARVFLCAGTDEATGKAVLAATHTAESRPTIPAGWTVPLPSSANPATAIAAVAAHLAASTILSLAQPGSAILVHEPDALVAAALTQQAAAAQIEVVITTTTSNNNTTWHRVHSKLSTRAVKKLLPSRLSAFVDLSQAPRTAPAGRLIAKCLPAACASLAAADVFGTAAETPAWLAAESVTEALVGAWSAVQGGGLGEVGGPEVLALRDVQGKAVFGAPLTVVEWSAGPVSVRVEAIDEGAIFRADRTYWLVGMAGNMGQGICKWMIEHGAKYVVLSSRRPKPLNPGFLAFVESMGARVEVLPLDVTSKEAVFECHRQMVEMLPPVGGVAMGAMVLEDSLFERLSFEVLTKVLEPKVAGTRNLDTLFYNTPLDFFVVFSSLVCVTGNSGQSNYVAANMYMTAVALHRKRRGLAGSAIALGSVMGVGFVERTEALTSEYFIKLGTKNVSEQDVQQQFAEAIRVGRPDCDEVADIAAGLVPIYADTDAKAQFRDDVKFGHFIMQRAGAGDKSGRPRVTLPVRVQLPEVKSQAEAMEVIKASFIFRLKRILMIAQDDAVHENLSLVEQGMDSLMAVEVRSWFLNEMEVDIPTLKILGGSTIGDLLVEAVGRMPVSIMDLSTLPSTGAADSMKEVEVKPKPKPQSVTPPPPNVENLRASVSSLTSSSSESTTPGDMSPTRSAELVRTPETQSTEPGTPVDTSSELSLDHEKPSSTSAARTEKEQTLPMSHSQRGFWFLQDYLTDKSTFNMTVMFKLTGHMDVARLERAVQTLGRRHEALRTRYFASEEEGGRVAMQGILEADSPVRLVHKRLAAESDAYDELNKMHSHEWDLGSWEAAKIHLLTVDDNTHFLLAGGHHISWDGYSFSVLFVDLEAAYSGKPLAPLGPENQFRAATQAQIDLQKTGGMKSTLDELRGIIDTSRPPISPFPFAKSPTRPAVSEFAQFEVKATLQPELVSKLRQVARTNRSTMFHLYLAAIQGLVLRLLPETDDFFVGIADANRLDRRFIGSLGLFLNLLPVHFKRGGQSTKVSNLIQGARDAAYGALQRSNVPWGVVLDELKIPRVSTHSPVFQLFFNYNQVVHERSTFGGCKLSDESWLDAGTGYDFTLGVTDNPKGESRLSLRLSAGMYTQESTELLMRSFVNVLETFAAGVDCEAADLPAYAPRDIELGLEAGKGPETVVEWPLTLSHRIDQIVEAHGSAPALKDGLGSNLTYEQMADRVQVIAASLVSAGAGDGAAVGVFQTPSADWICSLLAIMRVGATYVPLDLRSSMDRLATIAELAKPGFLLTDASTSDQTDGLNLPEAVKIVVSDLSGGEAQSGAVPNQAKPDSTAIMLFTSGTSGQPKGVLLTHENLRAQVEGHSRSCDVSSLASVVLQQSIYSFDMSLDQTFAALAHGGCLVVVPADKRGDPESITTLMAEHGVTYTLATPSEYNTWFSYARENLARCQAWQAAFAGGEHLHRGLIDQFADLASEQAPAVRLFNVYGPTEVTVAVTRGEVKHSDPKLEYPVPVGSVLPNYRMAIVDKRLQAAPVGVAGEVCVGGPGVARGYLPSPGVTQNSFISGANIHPSLAETGTWYRTGDLGVLRENGTVHIVGRIAGDNQVKLRGFRVEPQEVEAVLLTAAEGTLSHAIVTVRGEGEGRFLAAHVVFGPEVPQDRRPGLIQRLESGLPLPSYMQPTVVVPIDNIPLTKHGKFDRAAIQALSLPDKTEPATVATELTAEARLAALWRKVIPHGIQAALTPETGFFEAGGTSILLVKLRALIKAEFRSAPRLAELMNGNTLGAMTKVVESRITQSLDWTAETSAPELVIPPSSAADGANTDAEATPLKIVLSGATGYLGRHLLARLVADPQVGTVSCLVRDATAATSAHEVFTDPKVQLIQADLSQPTLNQLSSTTAATNGGPVSAIVHCAANRSFFEPYESLRAVNVHSARELARFALLAGRAPLHFVSSGAVVKYDAATALPPTNGSDGYIASKWAAEQVLRNTAAAHGLRAYLHRPLPVAAARGGDEEEGEKEAGDDSTAAATAALLEELVTIARRVGARPDLSVISGNVDVTPVEKVAEDMAASIFASCGVAAAAAGEGDGSGVVEVVKHEAQHRLPVEELARVVEEDEELRALPTMDTLAWFGEAKKVGFSQFMAAQGFVINSKGGDLTASR</sequence>
<protein>
    <submittedName>
        <fullName evidence="1">Uncharacterized protein</fullName>
    </submittedName>
</protein>
<dbReference type="Proteomes" id="UP000724584">
    <property type="component" value="Unassembled WGS sequence"/>
</dbReference>